<dbReference type="FunFam" id="1.10.530.10:FF:000023">
    <property type="entry name" value="Invertebrate-type lysozyme"/>
    <property type="match status" value="1"/>
</dbReference>
<feature type="disulfide bond" evidence="11">
    <location>
        <begin position="25"/>
        <end position="31"/>
    </location>
</feature>
<evidence type="ECO:0000256" key="10">
    <source>
        <dbReference type="PIRSR" id="PIRSR608597-1"/>
    </source>
</evidence>
<reference evidence="12" key="1">
    <citation type="submission" date="2014-07" db="EMBL/GenBank/DDBJ databases">
        <authorList>
            <person name="Martin A.A"/>
            <person name="De Silva N."/>
        </authorList>
    </citation>
    <scope>NUCLEOTIDE SEQUENCE</scope>
</reference>
<keyword evidence="3" id="KW-0929">Antimicrobial</keyword>
<dbReference type="GO" id="GO:0031640">
    <property type="term" value="P:killing of cells of another organism"/>
    <property type="evidence" value="ECO:0007669"/>
    <property type="project" value="UniProtKB-KW"/>
</dbReference>
<proteinExistence type="predicted"/>
<feature type="disulfide bond" evidence="11">
    <location>
        <begin position="36"/>
        <end position="45"/>
    </location>
</feature>
<evidence type="ECO:0000256" key="5">
    <source>
        <dbReference type="ARBA" id="ARBA00022801"/>
    </source>
</evidence>
<feature type="disulfide bond" evidence="11">
    <location>
        <begin position="76"/>
        <end position="82"/>
    </location>
</feature>
<dbReference type="Proteomes" id="UP000035680">
    <property type="component" value="Unassembled WGS sequence"/>
</dbReference>
<evidence type="ECO:0000256" key="4">
    <source>
        <dbReference type="ARBA" id="ARBA00022638"/>
    </source>
</evidence>
<feature type="active site" description="Proton donor" evidence="10">
    <location>
        <position position="28"/>
    </location>
</feature>
<evidence type="ECO:0000313" key="13">
    <source>
        <dbReference type="WBParaSite" id="SVE_0073800.1"/>
    </source>
</evidence>
<dbReference type="EC" id="3.2.1.17" evidence="2"/>
<dbReference type="WBParaSite" id="SVE_0073800.1">
    <property type="protein sequence ID" value="SVE_0073800.1"/>
    <property type="gene ID" value="SVE_0073800"/>
</dbReference>
<dbReference type="SUPFAM" id="SSF53955">
    <property type="entry name" value="Lysozyme-like"/>
    <property type="match status" value="1"/>
</dbReference>
<dbReference type="InterPro" id="IPR008597">
    <property type="entry name" value="Invert_lysozyme"/>
</dbReference>
<evidence type="ECO:0000256" key="3">
    <source>
        <dbReference type="ARBA" id="ARBA00022529"/>
    </source>
</evidence>
<comment type="catalytic activity">
    <reaction evidence="1">
        <text>Hydrolysis of (1-&gt;4)-beta-linkages between N-acetylmuramic acid and N-acetyl-D-glucosamine residues in a peptidoglycan and between N-acetyl-D-glucosamine residues in chitodextrins.</text>
        <dbReference type="EC" id="3.2.1.17"/>
    </reaction>
</comment>
<reference evidence="13" key="2">
    <citation type="submission" date="2015-08" db="UniProtKB">
        <authorList>
            <consortium name="WormBaseParasite"/>
        </authorList>
    </citation>
    <scope>IDENTIFICATION</scope>
</reference>
<dbReference type="CDD" id="cd16890">
    <property type="entry name" value="lyz_i"/>
    <property type="match status" value="1"/>
</dbReference>
<keyword evidence="12" id="KW-1185">Reference proteome</keyword>
<evidence type="ECO:0000256" key="2">
    <source>
        <dbReference type="ARBA" id="ARBA00012732"/>
    </source>
</evidence>
<dbReference type="Gene3D" id="1.10.530.10">
    <property type="match status" value="1"/>
</dbReference>
<feature type="disulfide bond" evidence="11">
    <location>
        <begin position="20"/>
        <end position="104"/>
    </location>
</feature>
<evidence type="ECO:0000256" key="1">
    <source>
        <dbReference type="ARBA" id="ARBA00000632"/>
    </source>
</evidence>
<dbReference type="STRING" id="75913.A0A0K0EW39"/>
<dbReference type="GO" id="GO:0050830">
    <property type="term" value="P:defense response to Gram-positive bacterium"/>
    <property type="evidence" value="ECO:0007669"/>
    <property type="project" value="UniProtKB-ARBA"/>
</dbReference>
<evidence type="ECO:0000256" key="8">
    <source>
        <dbReference type="ARBA" id="ARBA00023295"/>
    </source>
</evidence>
<dbReference type="PROSITE" id="PS51909">
    <property type="entry name" value="LYSOZYME_I"/>
    <property type="match status" value="1"/>
</dbReference>
<dbReference type="PANTHER" id="PTHR11195:SF13">
    <property type="entry name" value="INVERTEBRATE-TYPE LYSOZYME 2-RELATED"/>
    <property type="match status" value="1"/>
</dbReference>
<evidence type="ECO:0000256" key="6">
    <source>
        <dbReference type="ARBA" id="ARBA00023022"/>
    </source>
</evidence>
<dbReference type="InterPro" id="IPR023346">
    <property type="entry name" value="Lysozyme-like_dom_sf"/>
</dbReference>
<keyword evidence="6" id="KW-0044">Antibiotic</keyword>
<evidence type="ECO:0000313" key="12">
    <source>
        <dbReference type="Proteomes" id="UP000035680"/>
    </source>
</evidence>
<dbReference type="Pfam" id="PF05497">
    <property type="entry name" value="Destabilase"/>
    <property type="match status" value="1"/>
</dbReference>
<protein>
    <recommendedName>
        <fullName evidence="2">lysozyme</fullName>
        <ecNumber evidence="2">3.2.1.17</ecNumber>
    </recommendedName>
    <alternativeName>
        <fullName evidence="9">1,4-beta-N-acetylmuramidase</fullName>
    </alternativeName>
</protein>
<keyword evidence="4" id="KW-0081">Bacteriolytic enzyme</keyword>
<feature type="active site" description="Nucleophile" evidence="10">
    <location>
        <position position="39"/>
    </location>
</feature>
<dbReference type="GO" id="GO:0003796">
    <property type="term" value="F:lysozyme activity"/>
    <property type="evidence" value="ECO:0007669"/>
    <property type="project" value="UniProtKB-EC"/>
</dbReference>
<accession>A0A0K0EW39</accession>
<name>A0A0K0EW39_STRVS</name>
<keyword evidence="8" id="KW-0326">Glycosidase</keyword>
<organism evidence="12 13">
    <name type="scientific">Strongyloides venezuelensis</name>
    <name type="common">Threadworm</name>
    <dbReference type="NCBI Taxonomy" id="75913"/>
    <lineage>
        <taxon>Eukaryota</taxon>
        <taxon>Metazoa</taxon>
        <taxon>Ecdysozoa</taxon>
        <taxon>Nematoda</taxon>
        <taxon>Chromadorea</taxon>
        <taxon>Rhabditida</taxon>
        <taxon>Tylenchina</taxon>
        <taxon>Panagrolaimomorpha</taxon>
        <taxon>Strongyloidoidea</taxon>
        <taxon>Strongyloididae</taxon>
        <taxon>Strongyloides</taxon>
    </lineage>
</organism>
<evidence type="ECO:0000256" key="11">
    <source>
        <dbReference type="PIRSR" id="PIRSR608597-3"/>
    </source>
</evidence>
<keyword evidence="5" id="KW-0378">Hydrolase</keyword>
<keyword evidence="7 11" id="KW-1015">Disulfide bond</keyword>
<dbReference type="PANTHER" id="PTHR11195">
    <property type="entry name" value="DESTABILASE-RELATED"/>
    <property type="match status" value="1"/>
</dbReference>
<evidence type="ECO:0000256" key="9">
    <source>
        <dbReference type="ARBA" id="ARBA00031262"/>
    </source>
</evidence>
<sequence length="141" mass="16096">MLFDFLLSITTLGIPVMDRCLPCICKQESECKAIGCKMDRGSLSCGFYQIKLPYYKDCGEPGKKAGESTEIAWKRCADEFECATTCVKKYFQRYKAKCPEKSYCEAMARLHNGGPNGCSKSSTDDYWNRIKRCLMPNFWLT</sequence>
<feature type="disulfide bond" evidence="11">
    <location>
        <begin position="58"/>
        <end position="86"/>
    </location>
</feature>
<dbReference type="AlphaFoldDB" id="A0A0K0EW39"/>
<evidence type="ECO:0000256" key="7">
    <source>
        <dbReference type="ARBA" id="ARBA00023157"/>
    </source>
</evidence>